<reference evidence="4" key="1">
    <citation type="journal article" date="2020" name="mSystems">
        <title>Genome- and Community-Level Interaction Insights into Carbon Utilization and Element Cycling Functions of Hydrothermarchaeota in Hydrothermal Sediment.</title>
        <authorList>
            <person name="Zhou Z."/>
            <person name="Liu Y."/>
            <person name="Xu W."/>
            <person name="Pan J."/>
            <person name="Luo Z.H."/>
            <person name="Li M."/>
        </authorList>
    </citation>
    <scope>NUCLEOTIDE SEQUENCE [LARGE SCALE GENOMIC DNA]</scope>
    <source>
        <strain evidence="4">HyVt-76</strain>
    </source>
</reference>
<dbReference type="Pfam" id="PF25221">
    <property type="entry name" value="5TMH_Lnb"/>
    <property type="match status" value="1"/>
</dbReference>
<feature type="domain" description="Lnb-like transmembrane" evidence="3">
    <location>
        <begin position="268"/>
        <end position="395"/>
    </location>
</feature>
<name>A0A7V5LJ61_CALAY</name>
<organism evidence="4">
    <name type="scientific">Caldithrix abyssi</name>
    <dbReference type="NCBI Taxonomy" id="187145"/>
    <lineage>
        <taxon>Bacteria</taxon>
        <taxon>Pseudomonadati</taxon>
        <taxon>Calditrichota</taxon>
        <taxon>Calditrichia</taxon>
        <taxon>Calditrichales</taxon>
        <taxon>Calditrichaceae</taxon>
        <taxon>Caldithrix</taxon>
    </lineage>
</organism>
<keyword evidence="1" id="KW-1133">Transmembrane helix</keyword>
<dbReference type="EMBL" id="DRTD01000084">
    <property type="protein sequence ID" value="HHE54358.1"/>
    <property type="molecule type" value="Genomic_DNA"/>
</dbReference>
<dbReference type="InterPro" id="IPR057436">
    <property type="entry name" value="5TMH_Lnb"/>
</dbReference>
<dbReference type="InterPro" id="IPR025178">
    <property type="entry name" value="Lnb_N"/>
</dbReference>
<comment type="caution">
    <text evidence="4">The sequence shown here is derived from an EMBL/GenBank/DDBJ whole genome shotgun (WGS) entry which is preliminary data.</text>
</comment>
<keyword evidence="1" id="KW-0472">Membrane</keyword>
<feature type="transmembrane region" description="Helical" evidence="1">
    <location>
        <begin position="332"/>
        <end position="350"/>
    </location>
</feature>
<gene>
    <name evidence="4" type="ORF">ENL21_01150</name>
</gene>
<feature type="transmembrane region" description="Helical" evidence="1">
    <location>
        <begin position="389"/>
        <end position="409"/>
    </location>
</feature>
<feature type="transmembrane region" description="Helical" evidence="1">
    <location>
        <begin position="294"/>
        <end position="320"/>
    </location>
</feature>
<proteinExistence type="predicted"/>
<accession>A0A7V5LJ61</accession>
<dbReference type="AlphaFoldDB" id="A0A7V5LJ61"/>
<sequence length="418" mass="49232">MKRFYLLFLVLIGFHLTFATPMPWGNGQSKPENLQFYLVTFGPGDDIPSYWGHIAMIVEDTLLHQSAIYNYGLYSFDNDFLWRFVQGRLIFEVGRASVDSYFRYYRSQNRTIQLLSLHISLSKRLQLAAKLEWNILPQNKKYLYHHYYDNCATRLRDLIDQVVDGQFHQAMDVPATMTLRDHTKRYTSRNLPLEWILMFWMSDRIDQPIKKWDEMFLPDVLEQYVQQVTYTNSYGQSQALAGVPTYWFKAKRSPVPQTVPHDEWPTLIIALILAAVILFTSWRQSRRPFRWFTLIFSLYNFLIGLFLGLVGSVLFFLMFFTEHDVTFGNENLFLAHPLSLGVAVLAIFLASEKDWAWRGLKYLWLLQFSGALLLIVLKIILPFFDQDNLMAFCFILPINVSMVVSFYLLRQMKYHSTD</sequence>
<dbReference type="Proteomes" id="UP000886111">
    <property type="component" value="Unassembled WGS sequence"/>
</dbReference>
<evidence type="ECO:0000259" key="3">
    <source>
        <dbReference type="Pfam" id="PF25221"/>
    </source>
</evidence>
<protein>
    <submittedName>
        <fullName evidence="4">DUF4105 domain-containing protein</fullName>
    </submittedName>
</protein>
<evidence type="ECO:0000256" key="1">
    <source>
        <dbReference type="SAM" id="Phobius"/>
    </source>
</evidence>
<feature type="transmembrane region" description="Helical" evidence="1">
    <location>
        <begin position="264"/>
        <end position="282"/>
    </location>
</feature>
<keyword evidence="1" id="KW-0812">Transmembrane</keyword>
<dbReference type="Pfam" id="PF13387">
    <property type="entry name" value="Lnb_N"/>
    <property type="match status" value="1"/>
</dbReference>
<evidence type="ECO:0000313" key="4">
    <source>
        <dbReference type="EMBL" id="HHE54358.1"/>
    </source>
</evidence>
<feature type="transmembrane region" description="Helical" evidence="1">
    <location>
        <begin position="362"/>
        <end position="383"/>
    </location>
</feature>
<evidence type="ECO:0000259" key="2">
    <source>
        <dbReference type="Pfam" id="PF13387"/>
    </source>
</evidence>
<feature type="domain" description="Lnb N-terminal periplasmic" evidence="2">
    <location>
        <begin position="24"/>
        <end position="180"/>
    </location>
</feature>